<dbReference type="Pfam" id="PF13516">
    <property type="entry name" value="LRR_6"/>
    <property type="match status" value="2"/>
</dbReference>
<feature type="domain" description="UBA" evidence="3">
    <location>
        <begin position="8"/>
        <end position="47"/>
    </location>
</feature>
<dbReference type="Pfam" id="PF00789">
    <property type="entry name" value="UBX"/>
    <property type="match status" value="1"/>
</dbReference>
<feature type="domain" description="UBX" evidence="4">
    <location>
        <begin position="199"/>
        <end position="277"/>
    </location>
</feature>
<evidence type="ECO:0000313" key="6">
    <source>
        <dbReference type="RefSeq" id="XP_013390365.1"/>
    </source>
</evidence>
<dbReference type="InterPro" id="IPR029071">
    <property type="entry name" value="Ubiquitin-like_domsf"/>
</dbReference>
<dbReference type="SMART" id="SM00367">
    <property type="entry name" value="LRR_CC"/>
    <property type="match status" value="6"/>
</dbReference>
<dbReference type="SUPFAM" id="SSF52058">
    <property type="entry name" value="L domain-like"/>
    <property type="match status" value="1"/>
</dbReference>
<feature type="compositionally biased region" description="Low complexity" evidence="2">
    <location>
        <begin position="462"/>
        <end position="476"/>
    </location>
</feature>
<organism evidence="5 6">
    <name type="scientific">Lingula anatina</name>
    <name type="common">Brachiopod</name>
    <name type="synonym">Lingula unguis</name>
    <dbReference type="NCBI Taxonomy" id="7574"/>
    <lineage>
        <taxon>Eukaryota</taxon>
        <taxon>Metazoa</taxon>
        <taxon>Spiralia</taxon>
        <taxon>Lophotrochozoa</taxon>
        <taxon>Brachiopoda</taxon>
        <taxon>Linguliformea</taxon>
        <taxon>Lingulata</taxon>
        <taxon>Lingulida</taxon>
        <taxon>Linguloidea</taxon>
        <taxon>Lingulidae</taxon>
        <taxon>Lingula</taxon>
    </lineage>
</organism>
<sequence length="929" mass="101060">MASTAVQSVDDLIAVLVSMGFEITDGQQAVQAGKLTVEEAVEWILQGKPQAAPALPGNSVLRLRPQQGSSLDTAPSAMASFVKPVPIPEHVTAPSAASQLGEEDKEEEQLASRMRMSDEQRKIKETFEEKQREEARKSALSEKKLKKKAHEQALKQIAEDRELQKQRKSGGPTSPRQQAVERDSQDTVLATSPLKPAPSTQDKCLLQIRLMNGRVLRHTFSPGATLSDVWDLVQEQGQNSITGMAFMQPFPRREFTREDLTRSLSELGLTPTGSLVLKKMETASEDTASSSSSDTAVNTQPDGATSLSPPPPPLLPLPAKVANKEAVGVATRSPVGHSWGGAGHRMDTEEEASGVQEQAEGPSPMDIVADAARETDDEEEEEMEEEGHDVVPGGGVLPGMLPPHPMFGGGGHHQWGEGQRLAGDVPVVPQLPAQLAKNAAAAAALQRIDQPQQPTQPVQLNQEEQSQSTHQSEPPSRQQARGAQVHTLLQQCTRHVSQRLCDPRVMSMTSPLGCLPTELAEKLLQYVLKERLLKPKTLNAFLPCHLRQLVFDFYPYTTNELLAAVRFHTSVVHVSLCSCTLITDKGLQPLVTLRKLKYLNLSCCGQITNGCFDVIKEFPLLVTLILEGTKVTDEGVQDYANSEPSELVNLNLNKTAVTHAIFSSLQKLQKLRSLNLDQTQVHSLSGLQSLQQIDSLSVAATGIGTDSLLVLSMLHNLSGLDISRTEHVEGDTALQYIAGLRLQSLNFPSRLSTTGAGMLHVAAMPLTSMDLTNYIYIQDRGLESIGKITSLRRLLLTNTNITDVGMMFLEGLTNLEVLYLDKNAISDEGAAVIKAFSRLQELSLSETRVSSDFLVAGILNRCLQLTKLNLSRTRVSDRGIKCLRLPHLALLNLDGTRVKMTTVLKLDGLPELKNASAKNLTAPGDSSDD</sequence>
<dbReference type="SUPFAM" id="SSF46934">
    <property type="entry name" value="UBA-like"/>
    <property type="match status" value="1"/>
</dbReference>
<evidence type="ECO:0000256" key="2">
    <source>
        <dbReference type="SAM" id="MobiDB-lite"/>
    </source>
</evidence>
<dbReference type="PANTHER" id="PTHR46424">
    <property type="entry name" value="UBX DOMAIN-CONTAINING PROTEIN 4"/>
    <property type="match status" value="1"/>
</dbReference>
<dbReference type="Gene3D" id="3.80.10.10">
    <property type="entry name" value="Ribonuclease Inhibitor"/>
    <property type="match status" value="3"/>
</dbReference>
<dbReference type="InterPro" id="IPR032675">
    <property type="entry name" value="LRR_dom_sf"/>
</dbReference>
<dbReference type="RefSeq" id="XP_013390365.1">
    <property type="nucleotide sequence ID" value="XM_013534911.2"/>
</dbReference>
<dbReference type="OrthoDB" id="10254930at2759"/>
<name>A0A1S3HWF3_LINAN</name>
<reference evidence="6" key="1">
    <citation type="submission" date="2025-08" db="UniProtKB">
        <authorList>
            <consortium name="RefSeq"/>
        </authorList>
    </citation>
    <scope>IDENTIFICATION</scope>
    <source>
        <tissue evidence="6">Gonads</tissue>
    </source>
</reference>
<proteinExistence type="predicted"/>
<dbReference type="InterPro" id="IPR009060">
    <property type="entry name" value="UBA-like_sf"/>
</dbReference>
<dbReference type="GO" id="GO:0005783">
    <property type="term" value="C:endoplasmic reticulum"/>
    <property type="evidence" value="ECO:0007669"/>
    <property type="project" value="TreeGrafter"/>
</dbReference>
<keyword evidence="5" id="KW-1185">Reference proteome</keyword>
<dbReference type="STRING" id="7574.A0A1S3HWF3"/>
<dbReference type="InterPro" id="IPR001611">
    <property type="entry name" value="Leu-rich_rpt"/>
</dbReference>
<protein>
    <recommendedName>
        <fullName evidence="1">UBX domain-containing protein 4</fullName>
    </recommendedName>
</protein>
<dbReference type="CDD" id="cd01767">
    <property type="entry name" value="UBX"/>
    <property type="match status" value="1"/>
</dbReference>
<dbReference type="PANTHER" id="PTHR46424:SF1">
    <property type="entry name" value="UBX DOMAIN-CONTAINING PROTEIN 4"/>
    <property type="match status" value="1"/>
</dbReference>
<evidence type="ECO:0000259" key="4">
    <source>
        <dbReference type="PROSITE" id="PS50033"/>
    </source>
</evidence>
<dbReference type="InParanoid" id="A0A1S3HWF3"/>
<dbReference type="KEGG" id="lak:106158809"/>
<evidence type="ECO:0000256" key="1">
    <source>
        <dbReference type="ARBA" id="ARBA00040925"/>
    </source>
</evidence>
<dbReference type="GO" id="GO:0036503">
    <property type="term" value="P:ERAD pathway"/>
    <property type="evidence" value="ECO:0007669"/>
    <property type="project" value="TreeGrafter"/>
</dbReference>
<feature type="region of interest" description="Disordered" evidence="2">
    <location>
        <begin position="282"/>
        <end position="315"/>
    </location>
</feature>
<dbReference type="GeneID" id="106158809"/>
<gene>
    <name evidence="6" type="primary">LOC106158809</name>
</gene>
<evidence type="ECO:0000259" key="3">
    <source>
        <dbReference type="PROSITE" id="PS50030"/>
    </source>
</evidence>
<dbReference type="InterPro" id="IPR001012">
    <property type="entry name" value="UBX_dom"/>
</dbReference>
<dbReference type="InterPro" id="IPR006553">
    <property type="entry name" value="Leu-rich_rpt_Cys-con_subtyp"/>
</dbReference>
<dbReference type="Proteomes" id="UP000085678">
    <property type="component" value="Unplaced"/>
</dbReference>
<dbReference type="Gene3D" id="3.10.20.90">
    <property type="entry name" value="Phosphatidylinositol 3-kinase Catalytic Subunit, Chain A, domain 1"/>
    <property type="match status" value="1"/>
</dbReference>
<feature type="compositionally biased region" description="Basic and acidic residues" evidence="2">
    <location>
        <begin position="115"/>
        <end position="143"/>
    </location>
</feature>
<feature type="compositionally biased region" description="Low complexity" evidence="2">
    <location>
        <begin position="285"/>
        <end position="296"/>
    </location>
</feature>
<dbReference type="AlphaFoldDB" id="A0A1S3HWF3"/>
<dbReference type="InterPro" id="IPR015940">
    <property type="entry name" value="UBA"/>
</dbReference>
<feature type="compositionally biased region" description="Basic and acidic residues" evidence="2">
    <location>
        <begin position="150"/>
        <end position="165"/>
    </location>
</feature>
<feature type="region of interest" description="Disordered" evidence="2">
    <location>
        <begin position="93"/>
        <end position="200"/>
    </location>
</feature>
<dbReference type="PROSITE" id="PS50033">
    <property type="entry name" value="UBX"/>
    <property type="match status" value="1"/>
</dbReference>
<feature type="region of interest" description="Disordered" evidence="2">
    <location>
        <begin position="332"/>
        <end position="363"/>
    </location>
</feature>
<accession>A0A1S3HWF3</accession>
<dbReference type="Pfam" id="PF13855">
    <property type="entry name" value="LRR_8"/>
    <property type="match status" value="1"/>
</dbReference>
<evidence type="ECO:0000313" key="5">
    <source>
        <dbReference type="Proteomes" id="UP000085678"/>
    </source>
</evidence>
<dbReference type="PROSITE" id="PS50030">
    <property type="entry name" value="UBA"/>
    <property type="match status" value="1"/>
</dbReference>
<dbReference type="PROSITE" id="PS51450">
    <property type="entry name" value="LRR"/>
    <property type="match status" value="1"/>
</dbReference>
<dbReference type="SMART" id="SM00166">
    <property type="entry name" value="UBX"/>
    <property type="match status" value="1"/>
</dbReference>
<dbReference type="SUPFAM" id="SSF54236">
    <property type="entry name" value="Ubiquitin-like"/>
    <property type="match status" value="1"/>
</dbReference>
<feature type="region of interest" description="Disordered" evidence="2">
    <location>
        <begin position="453"/>
        <end position="484"/>
    </location>
</feature>